<dbReference type="Gene3D" id="3.20.20.30">
    <property type="entry name" value="Luciferase-like domain"/>
    <property type="match status" value="1"/>
</dbReference>
<dbReference type="RefSeq" id="WP_307475176.1">
    <property type="nucleotide sequence ID" value="NZ_JAUSUB010000009.1"/>
</dbReference>
<evidence type="ECO:0000259" key="2">
    <source>
        <dbReference type="Pfam" id="PF00296"/>
    </source>
</evidence>
<dbReference type="InterPro" id="IPR050766">
    <property type="entry name" value="Bact_Lucif_Oxidored"/>
</dbReference>
<dbReference type="Pfam" id="PF00296">
    <property type="entry name" value="Bac_luciferase"/>
    <property type="match status" value="1"/>
</dbReference>
<keyword evidence="4" id="KW-1185">Reference proteome</keyword>
<dbReference type="NCBIfam" id="TIGR03558">
    <property type="entry name" value="oxido_grp_1"/>
    <property type="match status" value="1"/>
</dbReference>
<comment type="similarity">
    <text evidence="1">To bacterial alkanal monooxygenase alpha and beta chains.</text>
</comment>
<evidence type="ECO:0000313" key="4">
    <source>
        <dbReference type="Proteomes" id="UP001238088"/>
    </source>
</evidence>
<gene>
    <name evidence="3" type="ORF">J2S17_002493</name>
</gene>
<organism evidence="3 4">
    <name type="scientific">Cytobacillus purgationiresistens</name>
    <dbReference type="NCBI Taxonomy" id="863449"/>
    <lineage>
        <taxon>Bacteria</taxon>
        <taxon>Bacillati</taxon>
        <taxon>Bacillota</taxon>
        <taxon>Bacilli</taxon>
        <taxon>Bacillales</taxon>
        <taxon>Bacillaceae</taxon>
        <taxon>Cytobacillus</taxon>
    </lineage>
</organism>
<reference evidence="3 4" key="1">
    <citation type="submission" date="2023-07" db="EMBL/GenBank/DDBJ databases">
        <title>Genomic Encyclopedia of Type Strains, Phase IV (KMG-IV): sequencing the most valuable type-strain genomes for metagenomic binning, comparative biology and taxonomic classification.</title>
        <authorList>
            <person name="Goeker M."/>
        </authorList>
    </citation>
    <scope>NUCLEOTIDE SEQUENCE [LARGE SCALE GENOMIC DNA]</scope>
    <source>
        <strain evidence="3 4">DSM 23494</strain>
    </source>
</reference>
<evidence type="ECO:0000256" key="1">
    <source>
        <dbReference type="ARBA" id="ARBA00007789"/>
    </source>
</evidence>
<dbReference type="SUPFAM" id="SSF51679">
    <property type="entry name" value="Bacterial luciferase-like"/>
    <property type="match status" value="1"/>
</dbReference>
<name>A0ABU0AJM5_9BACI</name>
<comment type="caution">
    <text evidence="3">The sequence shown here is derived from an EMBL/GenBank/DDBJ whole genome shotgun (WGS) entry which is preliminary data.</text>
</comment>
<evidence type="ECO:0000313" key="3">
    <source>
        <dbReference type="EMBL" id="MDQ0270618.1"/>
    </source>
</evidence>
<dbReference type="Proteomes" id="UP001238088">
    <property type="component" value="Unassembled WGS sequence"/>
</dbReference>
<dbReference type="InterPro" id="IPR019949">
    <property type="entry name" value="CmoO-like"/>
</dbReference>
<accession>A0ABU0AJM5</accession>
<dbReference type="EMBL" id="JAUSUB010000009">
    <property type="protein sequence ID" value="MDQ0270618.1"/>
    <property type="molecule type" value="Genomic_DNA"/>
</dbReference>
<dbReference type="InterPro" id="IPR011251">
    <property type="entry name" value="Luciferase-like_dom"/>
</dbReference>
<protein>
    <submittedName>
        <fullName evidence="3">Luciferase family oxidoreductase group 1</fullName>
    </submittedName>
</protein>
<sequence length="321" mass="36203">MRLSILDQIARPKEKTVEETMAETLDTVSYAEELGYERYWFAEHHGTKGMTSSSPEIMMAAAASRTTSIHVGSGGILLPQYSPYKVAAQLLQLQSLFPGRIDAGVGRSPGGNERIRLALSDGKENQLSKYPEKLEELIRFLEGNKGLQATPRTEEAPALFSLGLGENSAKLAAQLGIGYVFGHFIHPDRGQEAHQKYRDNFISGMMRNPHALSAIFIICGESDEHAEELAASQDLWLLRTEKGLDSRIPSIEEAQSMKLREEDKKLIQKNRRRMIIGSPKKVKEELSAVTERYQNDEWLVLTNVYDYKEKRRSFERLASLF</sequence>
<proteinExistence type="predicted"/>
<dbReference type="InterPro" id="IPR036661">
    <property type="entry name" value="Luciferase-like_sf"/>
</dbReference>
<dbReference type="PANTHER" id="PTHR30137:SF19">
    <property type="entry name" value="LUCIFERASE-LIKE MONOOXYGENASE"/>
    <property type="match status" value="1"/>
</dbReference>
<dbReference type="CDD" id="cd00347">
    <property type="entry name" value="Flavin_utilizing_monoxygenases"/>
    <property type="match status" value="1"/>
</dbReference>
<feature type="domain" description="Luciferase-like" evidence="2">
    <location>
        <begin position="1"/>
        <end position="291"/>
    </location>
</feature>
<dbReference type="PANTHER" id="PTHR30137">
    <property type="entry name" value="LUCIFERASE-LIKE MONOOXYGENASE"/>
    <property type="match status" value="1"/>
</dbReference>